<dbReference type="AlphaFoldDB" id="A0A8S3UW69"/>
<comment type="caution">
    <text evidence="3">The sequence shown here is derived from an EMBL/GenBank/DDBJ whole genome shotgun (WGS) entry which is preliminary data.</text>
</comment>
<organism evidence="3 4">
    <name type="scientific">Mytilus edulis</name>
    <name type="common">Blue mussel</name>
    <dbReference type="NCBI Taxonomy" id="6550"/>
    <lineage>
        <taxon>Eukaryota</taxon>
        <taxon>Metazoa</taxon>
        <taxon>Spiralia</taxon>
        <taxon>Lophotrochozoa</taxon>
        <taxon>Mollusca</taxon>
        <taxon>Bivalvia</taxon>
        <taxon>Autobranchia</taxon>
        <taxon>Pteriomorphia</taxon>
        <taxon>Mytilida</taxon>
        <taxon>Mytiloidea</taxon>
        <taxon>Mytilidae</taxon>
        <taxon>Mytilinae</taxon>
        <taxon>Mytilus</taxon>
    </lineage>
</organism>
<name>A0A8S3UW69_MYTED</name>
<dbReference type="EMBL" id="CAJPWZ010002999">
    <property type="protein sequence ID" value="CAG2249796.1"/>
    <property type="molecule type" value="Genomic_DNA"/>
</dbReference>
<protein>
    <recommendedName>
        <fullName evidence="2">Apple domain-containing protein</fullName>
    </recommendedName>
</protein>
<dbReference type="Proteomes" id="UP000683360">
    <property type="component" value="Unassembled WGS sequence"/>
</dbReference>
<sequence length="447" mass="50802">MKQSRFISETWMFQKMKQGRFTYQRLYGCFKKMKQASTNITGLEQWMTTKINEASENSRVNKVTKDLISVQSATVDNIQTVHSTKYLPDHDLTTLDEDIDTMRIKVGRTEHPIFFISQSIKGTPTNKAVERTYKYLSKGTEQTEPKIGMYTEVPESMHTITDDISSKTTAPIDGLLHTTEMIEMVKHIKQDKTTDQVIDSDQHTFKENIINHINDNNEQTTALYDRIVSVSAMTYNNKLEDESKQRDSVTANAQAVTIQKYELGDTSRNTMSSSHFVSTIDDPITKQIETNSNNQHKIEASTDNIWTRQSIDNNRVHMASSSSSHEDTTPESKPKLERPIDKAITFNSTTNIKSKPYKSETASNNIIKCQTGSVLFTQFRKSAVQSHQIQRVLSRSNILDCARICRSNSDCVLFRYLADECTIFGSDYMGGGTIDCSSGQSCYRRIN</sequence>
<feature type="region of interest" description="Disordered" evidence="1">
    <location>
        <begin position="316"/>
        <end position="340"/>
    </location>
</feature>
<evidence type="ECO:0000256" key="1">
    <source>
        <dbReference type="SAM" id="MobiDB-lite"/>
    </source>
</evidence>
<proteinExistence type="predicted"/>
<feature type="compositionally biased region" description="Basic and acidic residues" evidence="1">
    <location>
        <begin position="324"/>
        <end position="340"/>
    </location>
</feature>
<reference evidence="3" key="1">
    <citation type="submission" date="2021-03" db="EMBL/GenBank/DDBJ databases">
        <authorList>
            <person name="Bekaert M."/>
        </authorList>
    </citation>
    <scope>NUCLEOTIDE SEQUENCE</scope>
</reference>
<dbReference type="InterPro" id="IPR003609">
    <property type="entry name" value="Pan_app"/>
</dbReference>
<gene>
    <name evidence="3" type="ORF">MEDL_61549</name>
</gene>
<accession>A0A8S3UW69</accession>
<evidence type="ECO:0000313" key="4">
    <source>
        <dbReference type="Proteomes" id="UP000683360"/>
    </source>
</evidence>
<evidence type="ECO:0000313" key="3">
    <source>
        <dbReference type="EMBL" id="CAG2249796.1"/>
    </source>
</evidence>
<feature type="domain" description="Apple" evidence="2">
    <location>
        <begin position="369"/>
        <end position="447"/>
    </location>
</feature>
<keyword evidence="4" id="KW-1185">Reference proteome</keyword>
<dbReference type="PROSITE" id="PS50948">
    <property type="entry name" value="PAN"/>
    <property type="match status" value="1"/>
</dbReference>
<evidence type="ECO:0000259" key="2">
    <source>
        <dbReference type="PROSITE" id="PS50948"/>
    </source>
</evidence>